<accession>A0A0C3LB22</accession>
<sequence>MIERHLSGEFPAAAYQTPAEQLVPSGAGRSFTGSRLSLNSDPTNRGSKSPGH</sequence>
<protein>
    <submittedName>
        <fullName evidence="2">Uncharacterized protein</fullName>
    </submittedName>
</protein>
<reference evidence="2 3" key="1">
    <citation type="submission" date="2014-04" db="EMBL/GenBank/DDBJ databases">
        <authorList>
            <consortium name="DOE Joint Genome Institute"/>
            <person name="Kuo A."/>
            <person name="Girlanda M."/>
            <person name="Perotto S."/>
            <person name="Kohler A."/>
            <person name="Nagy L.G."/>
            <person name="Floudas D."/>
            <person name="Copeland A."/>
            <person name="Barry K.W."/>
            <person name="Cichocki N."/>
            <person name="Veneault-Fourrey C."/>
            <person name="LaButti K."/>
            <person name="Lindquist E.A."/>
            <person name="Lipzen A."/>
            <person name="Lundell T."/>
            <person name="Morin E."/>
            <person name="Murat C."/>
            <person name="Sun H."/>
            <person name="Tunlid A."/>
            <person name="Henrissat B."/>
            <person name="Grigoriev I.V."/>
            <person name="Hibbett D.S."/>
            <person name="Martin F."/>
            <person name="Nordberg H.P."/>
            <person name="Cantor M.N."/>
            <person name="Hua S.X."/>
        </authorList>
    </citation>
    <scope>NUCLEOTIDE SEQUENCE [LARGE SCALE GENOMIC DNA]</scope>
    <source>
        <strain evidence="2 3">MUT 4182</strain>
    </source>
</reference>
<name>A0A0C3LB22_9AGAM</name>
<dbReference type="AlphaFoldDB" id="A0A0C3LB22"/>
<organism evidence="2 3">
    <name type="scientific">Tulasnella calospora MUT 4182</name>
    <dbReference type="NCBI Taxonomy" id="1051891"/>
    <lineage>
        <taxon>Eukaryota</taxon>
        <taxon>Fungi</taxon>
        <taxon>Dikarya</taxon>
        <taxon>Basidiomycota</taxon>
        <taxon>Agaricomycotina</taxon>
        <taxon>Agaricomycetes</taxon>
        <taxon>Cantharellales</taxon>
        <taxon>Tulasnellaceae</taxon>
        <taxon>Tulasnella</taxon>
    </lineage>
</organism>
<evidence type="ECO:0000313" key="2">
    <source>
        <dbReference type="EMBL" id="KIO18712.1"/>
    </source>
</evidence>
<evidence type="ECO:0000313" key="3">
    <source>
        <dbReference type="Proteomes" id="UP000054248"/>
    </source>
</evidence>
<feature type="region of interest" description="Disordered" evidence="1">
    <location>
        <begin position="1"/>
        <end position="52"/>
    </location>
</feature>
<evidence type="ECO:0000256" key="1">
    <source>
        <dbReference type="SAM" id="MobiDB-lite"/>
    </source>
</evidence>
<keyword evidence="3" id="KW-1185">Reference proteome</keyword>
<proteinExistence type="predicted"/>
<dbReference type="EMBL" id="KN823266">
    <property type="protein sequence ID" value="KIO18712.1"/>
    <property type="molecule type" value="Genomic_DNA"/>
</dbReference>
<feature type="compositionally biased region" description="Polar residues" evidence="1">
    <location>
        <begin position="31"/>
        <end position="52"/>
    </location>
</feature>
<dbReference type="Proteomes" id="UP000054248">
    <property type="component" value="Unassembled WGS sequence"/>
</dbReference>
<gene>
    <name evidence="2" type="ORF">M407DRAFT_246403</name>
</gene>
<dbReference type="HOGENOM" id="CLU_3112260_0_0_1"/>
<reference evidence="3" key="2">
    <citation type="submission" date="2015-01" db="EMBL/GenBank/DDBJ databases">
        <title>Evolutionary Origins and Diversification of the Mycorrhizal Mutualists.</title>
        <authorList>
            <consortium name="DOE Joint Genome Institute"/>
            <consortium name="Mycorrhizal Genomics Consortium"/>
            <person name="Kohler A."/>
            <person name="Kuo A."/>
            <person name="Nagy L.G."/>
            <person name="Floudas D."/>
            <person name="Copeland A."/>
            <person name="Barry K.W."/>
            <person name="Cichocki N."/>
            <person name="Veneault-Fourrey C."/>
            <person name="LaButti K."/>
            <person name="Lindquist E.A."/>
            <person name="Lipzen A."/>
            <person name="Lundell T."/>
            <person name="Morin E."/>
            <person name="Murat C."/>
            <person name="Riley R."/>
            <person name="Ohm R."/>
            <person name="Sun H."/>
            <person name="Tunlid A."/>
            <person name="Henrissat B."/>
            <person name="Grigoriev I.V."/>
            <person name="Hibbett D.S."/>
            <person name="Martin F."/>
        </authorList>
    </citation>
    <scope>NUCLEOTIDE SEQUENCE [LARGE SCALE GENOMIC DNA]</scope>
    <source>
        <strain evidence="3">MUT 4182</strain>
    </source>
</reference>